<dbReference type="AlphaFoldDB" id="A0A9P5ZGM3"/>
<keyword evidence="2" id="KW-1185">Reference proteome</keyword>
<reference evidence="1" key="1">
    <citation type="submission" date="2020-11" db="EMBL/GenBank/DDBJ databases">
        <authorList>
            <consortium name="DOE Joint Genome Institute"/>
            <person name="Ahrendt S."/>
            <person name="Riley R."/>
            <person name="Andreopoulos W."/>
            <person name="Labutti K."/>
            <person name="Pangilinan J."/>
            <person name="Ruiz-Duenas F.J."/>
            <person name="Barrasa J.M."/>
            <person name="Sanchez-Garcia M."/>
            <person name="Camarero S."/>
            <person name="Miyauchi S."/>
            <person name="Serrano A."/>
            <person name="Linde D."/>
            <person name="Babiker R."/>
            <person name="Drula E."/>
            <person name="Ayuso-Fernandez I."/>
            <person name="Pacheco R."/>
            <person name="Padilla G."/>
            <person name="Ferreira P."/>
            <person name="Barriuso J."/>
            <person name="Kellner H."/>
            <person name="Castanera R."/>
            <person name="Alfaro M."/>
            <person name="Ramirez L."/>
            <person name="Pisabarro A.G."/>
            <person name="Kuo A."/>
            <person name="Tritt A."/>
            <person name="Lipzen A."/>
            <person name="He G."/>
            <person name="Yan M."/>
            <person name="Ng V."/>
            <person name="Cullen D."/>
            <person name="Martin F."/>
            <person name="Rosso M.-N."/>
            <person name="Henrissat B."/>
            <person name="Hibbett D."/>
            <person name="Martinez A.T."/>
            <person name="Grigoriev I.V."/>
        </authorList>
    </citation>
    <scope>NUCLEOTIDE SEQUENCE</scope>
    <source>
        <strain evidence="1">CIRM-BRFM 674</strain>
    </source>
</reference>
<protein>
    <submittedName>
        <fullName evidence="1">Uncharacterized protein</fullName>
    </submittedName>
</protein>
<accession>A0A9P5ZGM3</accession>
<proteinExistence type="predicted"/>
<comment type="caution">
    <text evidence="1">The sequence shown here is derived from an EMBL/GenBank/DDBJ whole genome shotgun (WGS) entry which is preliminary data.</text>
</comment>
<evidence type="ECO:0000313" key="1">
    <source>
        <dbReference type="EMBL" id="KAF9486285.1"/>
    </source>
</evidence>
<name>A0A9P5ZGM3_9AGAR</name>
<evidence type="ECO:0000313" key="2">
    <source>
        <dbReference type="Proteomes" id="UP000807469"/>
    </source>
</evidence>
<organism evidence="1 2">
    <name type="scientific">Pholiota conissans</name>
    <dbReference type="NCBI Taxonomy" id="109636"/>
    <lineage>
        <taxon>Eukaryota</taxon>
        <taxon>Fungi</taxon>
        <taxon>Dikarya</taxon>
        <taxon>Basidiomycota</taxon>
        <taxon>Agaricomycotina</taxon>
        <taxon>Agaricomycetes</taxon>
        <taxon>Agaricomycetidae</taxon>
        <taxon>Agaricales</taxon>
        <taxon>Agaricineae</taxon>
        <taxon>Strophariaceae</taxon>
        <taxon>Pholiota</taxon>
    </lineage>
</organism>
<dbReference type="EMBL" id="MU155131">
    <property type="protein sequence ID" value="KAF9486285.1"/>
    <property type="molecule type" value="Genomic_DNA"/>
</dbReference>
<sequence>MISPSSKSLGPHRLQDSDLLGCVSSSSCEGLVIGRANRLLDLTGIQISPGSPRLLDIDSTNDLPALRKPTVADCDMRRRDEYPLSVSPQPSVVVAKNTTLLHGCDHSSWDAALAESSKNPQKHSSIPAVLVKRREGRASGGVSGLSFACH</sequence>
<dbReference type="Proteomes" id="UP000807469">
    <property type="component" value="Unassembled WGS sequence"/>
</dbReference>
<gene>
    <name evidence="1" type="ORF">BDN70DRAFT_870382</name>
</gene>